<feature type="domain" description="TonB-dependent receptor-like beta-barrel" evidence="14">
    <location>
        <begin position="189"/>
        <end position="614"/>
    </location>
</feature>
<keyword evidence="8 12" id="KW-0798">TonB box</keyword>
<dbReference type="Pfam" id="PF07715">
    <property type="entry name" value="Plug"/>
    <property type="match status" value="1"/>
</dbReference>
<evidence type="ECO:0000259" key="14">
    <source>
        <dbReference type="Pfam" id="PF00593"/>
    </source>
</evidence>
<evidence type="ECO:0000256" key="3">
    <source>
        <dbReference type="ARBA" id="ARBA00022452"/>
    </source>
</evidence>
<feature type="signal peptide" evidence="13">
    <location>
        <begin position="1"/>
        <end position="27"/>
    </location>
</feature>
<dbReference type="Pfam" id="PF00593">
    <property type="entry name" value="TonB_dep_Rec_b-barrel"/>
    <property type="match status" value="1"/>
</dbReference>
<evidence type="ECO:0000256" key="6">
    <source>
        <dbReference type="ARBA" id="ARBA00023004"/>
    </source>
</evidence>
<keyword evidence="10 11" id="KW-0998">Cell outer membrane</keyword>
<evidence type="ECO:0000259" key="15">
    <source>
        <dbReference type="Pfam" id="PF07715"/>
    </source>
</evidence>
<dbReference type="SUPFAM" id="SSF56935">
    <property type="entry name" value="Porins"/>
    <property type="match status" value="1"/>
</dbReference>
<keyword evidence="4" id="KW-0410">Iron transport</keyword>
<dbReference type="GO" id="GO:0006826">
    <property type="term" value="P:iron ion transport"/>
    <property type="evidence" value="ECO:0007669"/>
    <property type="project" value="UniProtKB-KW"/>
</dbReference>
<evidence type="ECO:0000256" key="2">
    <source>
        <dbReference type="ARBA" id="ARBA00022448"/>
    </source>
</evidence>
<keyword evidence="6" id="KW-0408">Iron</keyword>
<keyword evidence="7" id="KW-0406">Ion transport</keyword>
<dbReference type="InterPro" id="IPR012910">
    <property type="entry name" value="Plug_dom"/>
</dbReference>
<dbReference type="InterPro" id="IPR036942">
    <property type="entry name" value="Beta-barrel_TonB_sf"/>
</dbReference>
<protein>
    <submittedName>
        <fullName evidence="16">Pesticin/yersiniabactin receptor</fullName>
    </submittedName>
</protein>
<keyword evidence="13" id="KW-0732">Signal</keyword>
<evidence type="ECO:0000256" key="8">
    <source>
        <dbReference type="ARBA" id="ARBA00023077"/>
    </source>
</evidence>
<dbReference type="InterPro" id="IPR039426">
    <property type="entry name" value="TonB-dep_rcpt-like"/>
</dbReference>
<dbReference type="PANTHER" id="PTHR32552:SF81">
    <property type="entry name" value="TONB-DEPENDENT OUTER MEMBRANE RECEPTOR"/>
    <property type="match status" value="1"/>
</dbReference>
<dbReference type="OrthoDB" id="9764669at2"/>
<dbReference type="PROSITE" id="PS52016">
    <property type="entry name" value="TONB_DEPENDENT_REC_3"/>
    <property type="match status" value="1"/>
</dbReference>
<dbReference type="EMBL" id="QNSE01000002">
    <property type="protein sequence ID" value="RBP85012.1"/>
    <property type="molecule type" value="Genomic_DNA"/>
</dbReference>
<evidence type="ECO:0000256" key="12">
    <source>
        <dbReference type="RuleBase" id="RU003357"/>
    </source>
</evidence>
<dbReference type="RefSeq" id="WP_113915142.1">
    <property type="nucleotide sequence ID" value="NZ_QNSE01000002.1"/>
</dbReference>
<evidence type="ECO:0000256" key="10">
    <source>
        <dbReference type="ARBA" id="ARBA00023237"/>
    </source>
</evidence>
<gene>
    <name evidence="16" type="ORF">DFP80_1029</name>
</gene>
<evidence type="ECO:0000256" key="11">
    <source>
        <dbReference type="PROSITE-ProRule" id="PRU01360"/>
    </source>
</evidence>
<dbReference type="CDD" id="cd01347">
    <property type="entry name" value="ligand_gated_channel"/>
    <property type="match status" value="1"/>
</dbReference>
<keyword evidence="9 11" id="KW-0472">Membrane</keyword>
<comment type="similarity">
    <text evidence="11 12">Belongs to the TonB-dependent receptor family.</text>
</comment>
<evidence type="ECO:0000256" key="7">
    <source>
        <dbReference type="ARBA" id="ARBA00023065"/>
    </source>
</evidence>
<comment type="subcellular location">
    <subcellularLocation>
        <location evidence="1 11">Cell outer membrane</location>
        <topology evidence="1 11">Multi-pass membrane protein</topology>
    </subcellularLocation>
</comment>
<keyword evidence="16" id="KW-0675">Receptor</keyword>
<accession>A0A366JDH2</accession>
<proteinExistence type="inferred from homology"/>
<dbReference type="PANTHER" id="PTHR32552">
    <property type="entry name" value="FERRICHROME IRON RECEPTOR-RELATED"/>
    <property type="match status" value="1"/>
</dbReference>
<comment type="caution">
    <text evidence="16">The sequence shown here is derived from an EMBL/GenBank/DDBJ whole genome shotgun (WGS) entry which is preliminary data.</text>
</comment>
<sequence length="649" mass="71428">MFRYVKVNTLVKSMGLVLVLYGQQSFAASVQLDSIIVNATKQDTPASKVDAAILVKTAEELALAGVTEVADLEKVFPGLLIQTRGNRTYASASVRGINSPNFYSPAINVLVDGVKQDNAFITQKLINVERVEFLKGSQGSLYGTNAQAGVINIITKKGASHSNIELGYSNQKQYLQGALSVDLSDEFYADLMLYSEDENGFVDHQTSGTEDANSSRSVNAGLKLNYVQEDGPWDAVLSLSNDELDSHEEWYLSADEYNNKTTTQDIPDLERKVESYGLTVNYEKEKVKLTSISHLQNRRVDRLYVGGLWNEDQTVTSQEIKLATKHSNSLSSFLGIYLESLEFQGLAYSATNEIDTETVAAFGQLSYAINSEVDITAGGRLEQVTTTSDYSGNSSFGIAAYDEELTDSQFLPKVSLGWQMSDLTRVYVSLSEGYRPKGFNRVPFGDNSAGYDKETSWSGELGWRTKLLNNRVNVSGALYQIKLSDVQLYSGSIPNQVLTNFGEATSRGLEIELNWLVGNGVGINLGGSFGKSEFGPGNGSYEGNSLTYTPDTTVLLGVDYKHEESGLQLMANTRYMSKVYYNEANTVSQSAITLLDLAAEYTYKNVSYRVFVNNATDKEYVSYSYQGSSAIQSNYEQGREVGVSANYQW</sequence>
<keyword evidence="5 11" id="KW-0812">Transmembrane</keyword>
<feature type="chain" id="PRO_5016728829" evidence="13">
    <location>
        <begin position="28"/>
        <end position="649"/>
    </location>
</feature>
<evidence type="ECO:0000313" key="17">
    <source>
        <dbReference type="Proteomes" id="UP000252792"/>
    </source>
</evidence>
<keyword evidence="3 11" id="KW-1134">Transmembrane beta strand</keyword>
<dbReference type="GO" id="GO:0009279">
    <property type="term" value="C:cell outer membrane"/>
    <property type="evidence" value="ECO:0007669"/>
    <property type="project" value="UniProtKB-SubCell"/>
</dbReference>
<dbReference type="Proteomes" id="UP000252792">
    <property type="component" value="Unassembled WGS sequence"/>
</dbReference>
<evidence type="ECO:0000256" key="5">
    <source>
        <dbReference type="ARBA" id="ARBA00022692"/>
    </source>
</evidence>
<evidence type="ECO:0000256" key="4">
    <source>
        <dbReference type="ARBA" id="ARBA00022496"/>
    </source>
</evidence>
<evidence type="ECO:0000256" key="1">
    <source>
        <dbReference type="ARBA" id="ARBA00004571"/>
    </source>
</evidence>
<feature type="domain" description="TonB-dependent receptor plug" evidence="15">
    <location>
        <begin position="47"/>
        <end position="150"/>
    </location>
</feature>
<organism evidence="16 17">
    <name type="scientific">Marinomonas rhizomae</name>
    <dbReference type="NCBI Taxonomy" id="491948"/>
    <lineage>
        <taxon>Bacteria</taxon>
        <taxon>Pseudomonadati</taxon>
        <taxon>Pseudomonadota</taxon>
        <taxon>Gammaproteobacteria</taxon>
        <taxon>Oceanospirillales</taxon>
        <taxon>Oceanospirillaceae</taxon>
        <taxon>Marinomonas</taxon>
    </lineage>
</organism>
<reference evidence="16 17" key="1">
    <citation type="submission" date="2018-06" db="EMBL/GenBank/DDBJ databases">
        <title>Genomic Encyclopedia of Type Strains, Phase III (KMG-III): the genomes of soil and plant-associated and newly described type strains.</title>
        <authorList>
            <person name="Whitman W."/>
        </authorList>
    </citation>
    <scope>NUCLEOTIDE SEQUENCE [LARGE SCALE GENOMIC DNA]</scope>
    <source>
        <strain evidence="16 17">CECT 7377</strain>
    </source>
</reference>
<evidence type="ECO:0000256" key="9">
    <source>
        <dbReference type="ARBA" id="ARBA00023136"/>
    </source>
</evidence>
<evidence type="ECO:0000256" key="13">
    <source>
        <dbReference type="SAM" id="SignalP"/>
    </source>
</evidence>
<dbReference type="Gene3D" id="2.40.170.20">
    <property type="entry name" value="TonB-dependent receptor, beta-barrel domain"/>
    <property type="match status" value="1"/>
</dbReference>
<keyword evidence="2 11" id="KW-0813">Transport</keyword>
<dbReference type="InterPro" id="IPR000531">
    <property type="entry name" value="Beta-barrel_TonB"/>
</dbReference>
<name>A0A366JDH2_9GAMM</name>
<keyword evidence="17" id="KW-1185">Reference proteome</keyword>
<evidence type="ECO:0000313" key="16">
    <source>
        <dbReference type="EMBL" id="RBP85012.1"/>
    </source>
</evidence>
<dbReference type="AlphaFoldDB" id="A0A366JDH2"/>